<dbReference type="CDD" id="cd03244">
    <property type="entry name" value="ABCC_MRP_domain2"/>
    <property type="match status" value="1"/>
</dbReference>
<reference evidence="13 14" key="1">
    <citation type="submission" date="2018-02" db="EMBL/GenBank/DDBJ databases">
        <title>Genome sequence of the basidiomycete white-rot fungus Phlebia centrifuga.</title>
        <authorList>
            <person name="Granchi Z."/>
            <person name="Peng M."/>
            <person name="de Vries R.P."/>
            <person name="Hilden K."/>
            <person name="Makela M.R."/>
            <person name="Grigoriev I."/>
            <person name="Riley R."/>
        </authorList>
    </citation>
    <scope>NUCLEOTIDE SEQUENCE [LARGE SCALE GENOMIC DNA]</scope>
    <source>
        <strain evidence="13 14">FBCC195</strain>
    </source>
</reference>
<protein>
    <recommendedName>
        <fullName evidence="15">P-loop containing nucleoside triphosphate hydrolase protein</fullName>
    </recommendedName>
</protein>
<proteinExistence type="predicted"/>
<evidence type="ECO:0000256" key="10">
    <source>
        <dbReference type="SAM" id="Phobius"/>
    </source>
</evidence>
<dbReference type="SUPFAM" id="SSF90123">
    <property type="entry name" value="ABC transporter transmembrane region"/>
    <property type="match status" value="2"/>
</dbReference>
<evidence type="ECO:0000256" key="4">
    <source>
        <dbReference type="ARBA" id="ARBA00022737"/>
    </source>
</evidence>
<dbReference type="GO" id="GO:0016887">
    <property type="term" value="F:ATP hydrolysis activity"/>
    <property type="evidence" value="ECO:0007669"/>
    <property type="project" value="InterPro"/>
</dbReference>
<keyword evidence="14" id="KW-1185">Reference proteome</keyword>
<feature type="transmembrane region" description="Helical" evidence="10">
    <location>
        <begin position="76"/>
        <end position="96"/>
    </location>
</feature>
<keyword evidence="7 10" id="KW-1133">Transmembrane helix</keyword>
<dbReference type="Pfam" id="PF00664">
    <property type="entry name" value="ABC_membrane"/>
    <property type="match status" value="2"/>
</dbReference>
<evidence type="ECO:0000256" key="3">
    <source>
        <dbReference type="ARBA" id="ARBA00022692"/>
    </source>
</evidence>
<feature type="compositionally biased region" description="Basic and acidic residues" evidence="9">
    <location>
        <begin position="334"/>
        <end position="353"/>
    </location>
</feature>
<evidence type="ECO:0008006" key="15">
    <source>
        <dbReference type="Google" id="ProtNLM"/>
    </source>
</evidence>
<evidence type="ECO:0000259" key="12">
    <source>
        <dbReference type="PROSITE" id="PS50929"/>
    </source>
</evidence>
<keyword evidence="2" id="KW-0813">Transport</keyword>
<dbReference type="Proteomes" id="UP000186601">
    <property type="component" value="Unassembled WGS sequence"/>
</dbReference>
<sequence>MPGSHYSRWIQYGLCTTYGYASLLLIWVLSTNPTWSRVLIRHSEIVLLVTWAVFMYRDIWPLGTFTLQPADMHEGPIFWVKFGILTLGAIIVPLVIPHQYIPYDPEDPFTEINPEQTTSLISRMLYIYIDPIITSASKVDHLPLEQLPPLCDSDAMKNLVARSFKYVDPLQSGSSRHLFWKLLRVFAFEHVELVTMLLLMVISGYIAPVGINRILAYLETGGQGALIRPWVWIILLLLGPLLATVTSARYSFVVGRMITHIQGIVTQVILDHALRIRLKADVPESSDKKVAVAASTPDTISVVDEETSTLAEDQRSSNSEDHSATAASGSAGARPKDSSSIKDVGTKPREKKEGNTIGKINNLVTTDLNTLEFGQSFLFLLVFIPFQIALGVVFLYAILGWSVFVGVGVMLALVFLSGMVTKLSHGVQVEKMKRSDARVQTVTEALGGVIRTVKLFGWEQKMSERIDAQRQEELKAVRKTKLLWVATTLLTNLVPMVAMVVTFTVYTLIMKKELTASRVFSSVAVFETLQHHFKGVANIIPVVIQAKVAIDRINDFLLKTELLDAFSTTEGTTTLNPDSSSPGVIGIRAATFTWDNSPSGTETPGSKKRNFKLYINDELTFKRGHINLVIGQTGSGKTSLLMALLGEMHYISMGPSSMVSLPRGGGVAYHAQESWVMSETIRNNILFGSPYDEERYKKVIEQCALERDLSLFDAGDETEVGEKGITLSPLPPPGAQVLAALDVHTAQWIVNKCFQGDLIQGRTVILVTHNVALATPIAEYVVCLSPDGGVLSTGSLLSALAKDKKLSAEVAKESKKLEEADQEITEPRPHVAAQNSDGKLVVAEEISVGHVGWTPLKLLFSNTSSGTVGLIVFWVVYFGAMFLSRLAITTESWVLALWARQYEIHMGDPSEVSVSRYLSVYVAIFVFSLITSAISFTVFFFGTIRASRVIHKTLVETLLRSTLRWLDKTPSSRIITRCTQDIAAIDGNVVAFFNNLVYITCEIVLKLGSVIILSPIFALPGILMGVVGGWLGHLYMKAQLSVKRELSNAKSPVLGHIGAAIAGLVSIRAYGSEEAFRQESFARINRFARAQRTFWDLNRWISVRGELLAGSFSTALSAYLVYWQHSDASSTGFSLTMAGALERIQQYLVIDQEPKPTPEGVPPASWPASGDLRVENLSARYSEDGPKVLEDISFHVKSGERVGIVGRTGSGKSSLTLALLRCILTEGTVYYDGLATDKINLDVLRSHITIIPQVPELLSGTLRENIDPFSQYEDAVLNDALRSAGLFSLQSETDEGRLTLDSDISNGGSNLSVGQRQIIALARAIVRQSKLLILDEATSAIDYETDSIIQESLRKEVAKNVTLLTVAHRLQTIMDSDKIMVLDAGRIVEFGKPAELLDNEKSFLRSLVDASGDKEKLYAMAAGGRSL</sequence>
<keyword evidence="5" id="KW-0547">Nucleotide-binding</keyword>
<evidence type="ECO:0000256" key="1">
    <source>
        <dbReference type="ARBA" id="ARBA00004141"/>
    </source>
</evidence>
<dbReference type="InterPro" id="IPR003439">
    <property type="entry name" value="ABC_transporter-like_ATP-bd"/>
</dbReference>
<evidence type="ECO:0000313" key="13">
    <source>
        <dbReference type="EMBL" id="PSS37099.1"/>
    </source>
</evidence>
<feature type="domain" description="ABC transmembrane type-1" evidence="12">
    <location>
        <begin position="355"/>
        <end position="545"/>
    </location>
</feature>
<feature type="transmembrane region" description="Helical" evidence="10">
    <location>
        <begin position="404"/>
        <end position="424"/>
    </location>
</feature>
<feature type="domain" description="ABC transporter" evidence="11">
    <location>
        <begin position="1172"/>
        <end position="1409"/>
    </location>
</feature>
<dbReference type="SUPFAM" id="SSF52540">
    <property type="entry name" value="P-loop containing nucleoside triphosphate hydrolases"/>
    <property type="match status" value="2"/>
</dbReference>
<feature type="region of interest" description="Disordered" evidence="9">
    <location>
        <begin position="305"/>
        <end position="353"/>
    </location>
</feature>
<accession>A0A2R6S4F8</accession>
<dbReference type="GO" id="GO:0140359">
    <property type="term" value="F:ABC-type transporter activity"/>
    <property type="evidence" value="ECO:0007669"/>
    <property type="project" value="InterPro"/>
</dbReference>
<evidence type="ECO:0000256" key="9">
    <source>
        <dbReference type="SAM" id="MobiDB-lite"/>
    </source>
</evidence>
<dbReference type="InterPro" id="IPR027417">
    <property type="entry name" value="P-loop_NTPase"/>
</dbReference>
<feature type="transmembrane region" description="Helical" evidence="10">
    <location>
        <begin position="871"/>
        <end position="899"/>
    </location>
</feature>
<dbReference type="InterPro" id="IPR036640">
    <property type="entry name" value="ABC1_TM_sf"/>
</dbReference>
<dbReference type="Pfam" id="PF00005">
    <property type="entry name" value="ABC_tran"/>
    <property type="match status" value="1"/>
</dbReference>
<dbReference type="STRING" id="98765.A0A2R6S4F8"/>
<dbReference type="EMBL" id="MLYV02000082">
    <property type="protein sequence ID" value="PSS37099.1"/>
    <property type="molecule type" value="Genomic_DNA"/>
</dbReference>
<feature type="transmembrane region" description="Helical" evidence="10">
    <location>
        <begin position="1053"/>
        <end position="1071"/>
    </location>
</feature>
<keyword evidence="4" id="KW-0677">Repeat</keyword>
<dbReference type="PANTHER" id="PTHR24223">
    <property type="entry name" value="ATP-BINDING CASSETTE SUB-FAMILY C"/>
    <property type="match status" value="1"/>
</dbReference>
<evidence type="ECO:0000256" key="7">
    <source>
        <dbReference type="ARBA" id="ARBA00022989"/>
    </source>
</evidence>
<feature type="transmembrane region" description="Helical" evidence="10">
    <location>
        <begin position="1010"/>
        <end position="1032"/>
    </location>
</feature>
<evidence type="ECO:0000256" key="6">
    <source>
        <dbReference type="ARBA" id="ARBA00022840"/>
    </source>
</evidence>
<dbReference type="FunFam" id="1.20.1560.10:FF:000013">
    <property type="entry name" value="ABC transporter C family member 2"/>
    <property type="match status" value="1"/>
</dbReference>
<dbReference type="InterPro" id="IPR011527">
    <property type="entry name" value="ABC1_TM_dom"/>
</dbReference>
<dbReference type="Gene3D" id="3.40.50.300">
    <property type="entry name" value="P-loop containing nucleotide triphosphate hydrolases"/>
    <property type="match status" value="3"/>
</dbReference>
<gene>
    <name evidence="13" type="ORF">PHLCEN_2v1065</name>
</gene>
<dbReference type="PROSITE" id="PS50929">
    <property type="entry name" value="ABC_TM1F"/>
    <property type="match status" value="2"/>
</dbReference>
<dbReference type="GO" id="GO:0016020">
    <property type="term" value="C:membrane"/>
    <property type="evidence" value="ECO:0007669"/>
    <property type="project" value="UniProtKB-SubCell"/>
</dbReference>
<feature type="transmembrane region" description="Helical" evidence="10">
    <location>
        <begin position="185"/>
        <end position="207"/>
    </location>
</feature>
<feature type="transmembrane region" description="Helical" evidence="10">
    <location>
        <begin position="920"/>
        <end position="944"/>
    </location>
</feature>
<dbReference type="CDD" id="cd18596">
    <property type="entry name" value="ABC_6TM_VMR1_D1_like"/>
    <property type="match status" value="1"/>
</dbReference>
<feature type="transmembrane region" description="Helical" evidence="10">
    <location>
        <begin position="227"/>
        <end position="248"/>
    </location>
</feature>
<evidence type="ECO:0000259" key="11">
    <source>
        <dbReference type="PROSITE" id="PS50893"/>
    </source>
</evidence>
<dbReference type="InterPro" id="IPR003593">
    <property type="entry name" value="AAA+_ATPase"/>
</dbReference>
<feature type="transmembrane region" description="Helical" evidence="10">
    <location>
        <begin position="482"/>
        <end position="509"/>
    </location>
</feature>
<evidence type="ECO:0000256" key="2">
    <source>
        <dbReference type="ARBA" id="ARBA00022448"/>
    </source>
</evidence>
<dbReference type="OrthoDB" id="6500128at2759"/>
<dbReference type="PROSITE" id="PS50893">
    <property type="entry name" value="ABC_TRANSPORTER_2"/>
    <property type="match status" value="2"/>
</dbReference>
<dbReference type="InterPro" id="IPR050173">
    <property type="entry name" value="ABC_transporter_C-like"/>
</dbReference>
<feature type="transmembrane region" description="Helical" evidence="10">
    <location>
        <begin position="6"/>
        <end position="29"/>
    </location>
</feature>
<keyword evidence="3 10" id="KW-0812">Transmembrane</keyword>
<evidence type="ECO:0000313" key="14">
    <source>
        <dbReference type="Proteomes" id="UP000186601"/>
    </source>
</evidence>
<comment type="caution">
    <text evidence="13">The sequence shown here is derived from an EMBL/GenBank/DDBJ whole genome shotgun (WGS) entry which is preliminary data.</text>
</comment>
<feature type="domain" description="ABC transmembrane type-1" evidence="12">
    <location>
        <begin position="875"/>
        <end position="1123"/>
    </location>
</feature>
<dbReference type="SMART" id="SM00382">
    <property type="entry name" value="AAA"/>
    <property type="match status" value="2"/>
</dbReference>
<dbReference type="FunFam" id="3.40.50.300:FF:000838">
    <property type="entry name" value="ABC multidrug transporter (Eurofung)"/>
    <property type="match status" value="1"/>
</dbReference>
<organism evidence="13 14">
    <name type="scientific">Hermanssonia centrifuga</name>
    <dbReference type="NCBI Taxonomy" id="98765"/>
    <lineage>
        <taxon>Eukaryota</taxon>
        <taxon>Fungi</taxon>
        <taxon>Dikarya</taxon>
        <taxon>Basidiomycota</taxon>
        <taxon>Agaricomycotina</taxon>
        <taxon>Agaricomycetes</taxon>
        <taxon>Polyporales</taxon>
        <taxon>Meruliaceae</taxon>
        <taxon>Hermanssonia</taxon>
    </lineage>
</organism>
<comment type="subcellular location">
    <subcellularLocation>
        <location evidence="1">Membrane</location>
        <topology evidence="1">Multi-pass membrane protein</topology>
    </subcellularLocation>
</comment>
<name>A0A2R6S4F8_9APHY</name>
<feature type="compositionally biased region" description="Basic and acidic residues" evidence="9">
    <location>
        <begin position="312"/>
        <end position="323"/>
    </location>
</feature>
<evidence type="ECO:0000256" key="5">
    <source>
        <dbReference type="ARBA" id="ARBA00022741"/>
    </source>
</evidence>
<keyword evidence="6" id="KW-0067">ATP-binding</keyword>
<feature type="domain" description="ABC transporter" evidence="11">
    <location>
        <begin position="587"/>
        <end position="812"/>
    </location>
</feature>
<dbReference type="GO" id="GO:0005524">
    <property type="term" value="F:ATP binding"/>
    <property type="evidence" value="ECO:0007669"/>
    <property type="project" value="UniProtKB-KW"/>
</dbReference>
<dbReference type="CDD" id="cd18604">
    <property type="entry name" value="ABC_6TM_VMR1_D2_like"/>
    <property type="match status" value="1"/>
</dbReference>
<keyword evidence="8 10" id="KW-0472">Membrane</keyword>
<feature type="transmembrane region" description="Helical" evidence="10">
    <location>
        <begin position="38"/>
        <end position="56"/>
    </location>
</feature>
<feature type="transmembrane region" description="Helical" evidence="10">
    <location>
        <begin position="377"/>
        <end position="398"/>
    </location>
</feature>
<evidence type="ECO:0000256" key="8">
    <source>
        <dbReference type="ARBA" id="ARBA00023136"/>
    </source>
</evidence>
<dbReference type="Gene3D" id="1.20.1560.10">
    <property type="entry name" value="ABC transporter type 1, transmembrane domain"/>
    <property type="match status" value="2"/>
</dbReference>
<dbReference type="PANTHER" id="PTHR24223:SF356">
    <property type="entry name" value="ATP-BINDING CASSETTE TRANSPORTER ABC4"/>
    <property type="match status" value="1"/>
</dbReference>
<feature type="compositionally biased region" description="Low complexity" evidence="9">
    <location>
        <begin position="324"/>
        <end position="333"/>
    </location>
</feature>